<protein>
    <submittedName>
        <fullName evidence="2">LLM class flavin-dependent oxidoreductase</fullName>
    </submittedName>
</protein>
<proteinExistence type="predicted"/>
<evidence type="ECO:0000259" key="1">
    <source>
        <dbReference type="Pfam" id="PF00296"/>
    </source>
</evidence>
<dbReference type="Pfam" id="PF00296">
    <property type="entry name" value="Bac_luciferase"/>
    <property type="match status" value="1"/>
</dbReference>
<dbReference type="InterPro" id="IPR036661">
    <property type="entry name" value="Luciferase-like_sf"/>
</dbReference>
<gene>
    <name evidence="2" type="ORF">E1298_15480</name>
</gene>
<dbReference type="AlphaFoldDB" id="A0A4R5BMJ2"/>
<evidence type="ECO:0000313" key="2">
    <source>
        <dbReference type="EMBL" id="TDD88011.1"/>
    </source>
</evidence>
<dbReference type="Proteomes" id="UP000294513">
    <property type="component" value="Unassembled WGS sequence"/>
</dbReference>
<dbReference type="OrthoDB" id="5723200at2"/>
<dbReference type="GO" id="GO:0016705">
    <property type="term" value="F:oxidoreductase activity, acting on paired donors, with incorporation or reduction of molecular oxygen"/>
    <property type="evidence" value="ECO:0007669"/>
    <property type="project" value="InterPro"/>
</dbReference>
<dbReference type="InterPro" id="IPR011251">
    <property type="entry name" value="Luciferase-like_dom"/>
</dbReference>
<dbReference type="InterPro" id="IPR051260">
    <property type="entry name" value="Diverse_substr_monoxygenases"/>
</dbReference>
<name>A0A4R5BMJ2_9ACTN</name>
<organism evidence="2 3">
    <name type="scientific">Actinomadura rubrisoli</name>
    <dbReference type="NCBI Taxonomy" id="2530368"/>
    <lineage>
        <taxon>Bacteria</taxon>
        <taxon>Bacillati</taxon>
        <taxon>Actinomycetota</taxon>
        <taxon>Actinomycetes</taxon>
        <taxon>Streptosporangiales</taxon>
        <taxon>Thermomonosporaceae</taxon>
        <taxon>Actinomadura</taxon>
    </lineage>
</organism>
<keyword evidence="3" id="KW-1185">Reference proteome</keyword>
<dbReference type="RefSeq" id="WP_131893717.1">
    <property type="nucleotide sequence ID" value="NZ_SMKU01000067.1"/>
</dbReference>
<dbReference type="EMBL" id="SMKU01000067">
    <property type="protein sequence ID" value="TDD88011.1"/>
    <property type="molecule type" value="Genomic_DNA"/>
</dbReference>
<evidence type="ECO:0000313" key="3">
    <source>
        <dbReference type="Proteomes" id="UP000294513"/>
    </source>
</evidence>
<dbReference type="SUPFAM" id="SSF51679">
    <property type="entry name" value="Bacterial luciferase-like"/>
    <property type="match status" value="1"/>
</dbReference>
<reference evidence="2 3" key="1">
    <citation type="submission" date="2019-03" db="EMBL/GenBank/DDBJ databases">
        <title>Draft genome sequences of novel Actinobacteria.</title>
        <authorList>
            <person name="Sahin N."/>
            <person name="Ay H."/>
            <person name="Saygin H."/>
        </authorList>
    </citation>
    <scope>NUCLEOTIDE SEQUENCE [LARGE SCALE GENOMIC DNA]</scope>
    <source>
        <strain evidence="2 3">H3C3</strain>
    </source>
</reference>
<dbReference type="PANTHER" id="PTHR30011">
    <property type="entry name" value="ALKANESULFONATE MONOOXYGENASE-RELATED"/>
    <property type="match status" value="1"/>
</dbReference>
<comment type="caution">
    <text evidence="2">The sequence shown here is derived from an EMBL/GenBank/DDBJ whole genome shotgun (WGS) entry which is preliminary data.</text>
</comment>
<accession>A0A4R5BMJ2</accession>
<dbReference type="Gene3D" id="3.20.20.30">
    <property type="entry name" value="Luciferase-like domain"/>
    <property type="match status" value="1"/>
</dbReference>
<sequence length="283" mass="29144">MDIGVALPTMIPDVRGHELLDWARKADAGGFSALGVLDRLVYGNDEPLVTLAAAAAVTERVRLTTSILIAPCRGNTALLAKQAASVHHLSGGRLVLGVAVGARPDDYAASGAAFGDRGRRLDGMLADLRGTWAGGEIGPPLPGGGPEILVGGRAPAALRRAAAHGDGYMGAAGPPRMFAERAEEVRRLWAEAGRPGRPRMVAQSYFCLGAGAEENVRAHLGDYYSFAGRLAEMMISGALTAPETLRDAVAGYAAAGCDELILIPCSADPGQLELLAAALGEAA</sequence>
<dbReference type="PANTHER" id="PTHR30011:SF32">
    <property type="entry name" value="CONSERVED PROTEIN"/>
    <property type="match status" value="1"/>
</dbReference>
<feature type="domain" description="Luciferase-like" evidence="1">
    <location>
        <begin position="15"/>
        <end position="224"/>
    </location>
</feature>